<keyword evidence="2 5" id="KW-0129">CBS domain</keyword>
<name>A0A5P1X4T6_9LACO</name>
<proteinExistence type="predicted"/>
<dbReference type="EMBL" id="CP043939">
    <property type="protein sequence ID" value="QER68415.1"/>
    <property type="molecule type" value="Genomic_DNA"/>
</dbReference>
<evidence type="ECO:0000256" key="5">
    <source>
        <dbReference type="PROSITE-ProRule" id="PRU00703"/>
    </source>
</evidence>
<evidence type="ECO:0000259" key="6">
    <source>
        <dbReference type="PROSITE" id="PS51371"/>
    </source>
</evidence>
<dbReference type="OrthoDB" id="9793615at2"/>
<dbReference type="Proteomes" id="UP000325295">
    <property type="component" value="Chromosome"/>
</dbReference>
<dbReference type="PANTHER" id="PTHR43080:SF2">
    <property type="entry name" value="CBS DOMAIN-CONTAINING PROTEIN"/>
    <property type="match status" value="1"/>
</dbReference>
<dbReference type="Pfam" id="PF00571">
    <property type="entry name" value="CBS"/>
    <property type="match status" value="2"/>
</dbReference>
<dbReference type="PANTHER" id="PTHR43080">
    <property type="entry name" value="CBS DOMAIN-CONTAINING PROTEIN CBSX3, MITOCHONDRIAL"/>
    <property type="match status" value="1"/>
</dbReference>
<dbReference type="CDD" id="cd04617">
    <property type="entry name" value="CBS_pair_CcpN"/>
    <property type="match status" value="1"/>
</dbReference>
<evidence type="ECO:0000256" key="2">
    <source>
        <dbReference type="ARBA" id="ARBA00023122"/>
    </source>
</evidence>
<dbReference type="InterPro" id="IPR036388">
    <property type="entry name" value="WH-like_DNA-bd_sf"/>
</dbReference>
<keyword evidence="4" id="KW-0804">Transcription</keyword>
<evidence type="ECO:0000256" key="3">
    <source>
        <dbReference type="ARBA" id="ARBA00023125"/>
    </source>
</evidence>
<evidence type="ECO:0000256" key="1">
    <source>
        <dbReference type="ARBA" id="ARBA00023015"/>
    </source>
</evidence>
<dbReference type="InterPro" id="IPR013196">
    <property type="entry name" value="HTH_11"/>
</dbReference>
<organism evidence="7 8">
    <name type="scientific">Paucilactobacillus nenjiangensis</name>
    <dbReference type="NCBI Taxonomy" id="1296540"/>
    <lineage>
        <taxon>Bacteria</taxon>
        <taxon>Bacillati</taxon>
        <taxon>Bacillota</taxon>
        <taxon>Bacilli</taxon>
        <taxon>Lactobacillales</taxon>
        <taxon>Lactobacillaceae</taxon>
        <taxon>Paucilactobacillus</taxon>
    </lineage>
</organism>
<dbReference type="GO" id="GO:0003700">
    <property type="term" value="F:DNA-binding transcription factor activity"/>
    <property type="evidence" value="ECO:0007669"/>
    <property type="project" value="InterPro"/>
</dbReference>
<dbReference type="SMART" id="SM00116">
    <property type="entry name" value="CBS"/>
    <property type="match status" value="2"/>
</dbReference>
<dbReference type="PROSITE" id="PS00894">
    <property type="entry name" value="HTH_DEOR_1"/>
    <property type="match status" value="1"/>
</dbReference>
<keyword evidence="3" id="KW-0238">DNA-binding</keyword>
<dbReference type="SUPFAM" id="SSF46785">
    <property type="entry name" value="Winged helix' DNA-binding domain"/>
    <property type="match status" value="1"/>
</dbReference>
<dbReference type="PIRSF" id="PIRSF026546">
    <property type="entry name" value="UCP026546_CBS_YqzB"/>
    <property type="match status" value="1"/>
</dbReference>
<sequence>MELSARQKQIIQIVQKNQPISGTKIAKQLNLSRATLRNDFAILTMTGILDARPKVGYFYVGHEVTPLLTDYLYKISIDKLMIEPVLINKKTTIDEAVTQLFMHDVGSLYVVDQQKRLLGLLSRKDLLRATMNAVNTSTTPVALIMTRMPNVITITEHATVLQAGQRLTTHEVDSLPIVAADNVTVIGKITKTIIMRYFIEEGLHI</sequence>
<dbReference type="InterPro" id="IPR000644">
    <property type="entry name" value="CBS_dom"/>
</dbReference>
<dbReference type="SUPFAM" id="SSF54631">
    <property type="entry name" value="CBS-domain pair"/>
    <property type="match status" value="1"/>
</dbReference>
<dbReference type="InterPro" id="IPR016842">
    <property type="entry name" value="UCP026546_HTH-CBS"/>
</dbReference>
<dbReference type="Gene3D" id="3.10.580.10">
    <property type="entry name" value="CBS-domain"/>
    <property type="match status" value="1"/>
</dbReference>
<reference evidence="7 8" key="1">
    <citation type="submission" date="2019-09" db="EMBL/GenBank/DDBJ databases">
        <title>Complete Genome Sequence of Lactobacillus nenjiangensis SH-Y15, isolated from sauerkraut.</title>
        <authorList>
            <person name="Yang H."/>
        </authorList>
    </citation>
    <scope>NUCLEOTIDE SEQUENCE [LARGE SCALE GENOMIC DNA]</scope>
    <source>
        <strain evidence="7 8">SH-Y15</strain>
    </source>
</reference>
<dbReference type="PROSITE" id="PS51371">
    <property type="entry name" value="CBS"/>
    <property type="match status" value="2"/>
</dbReference>
<evidence type="ECO:0000256" key="4">
    <source>
        <dbReference type="ARBA" id="ARBA00023163"/>
    </source>
</evidence>
<dbReference type="Gene3D" id="1.10.10.10">
    <property type="entry name" value="Winged helix-like DNA-binding domain superfamily/Winged helix DNA-binding domain"/>
    <property type="match status" value="1"/>
</dbReference>
<dbReference type="Pfam" id="PF08279">
    <property type="entry name" value="HTH_11"/>
    <property type="match status" value="1"/>
</dbReference>
<evidence type="ECO:0000313" key="8">
    <source>
        <dbReference type="Proteomes" id="UP000325295"/>
    </source>
</evidence>
<dbReference type="AlphaFoldDB" id="A0A5P1X4T6"/>
<keyword evidence="8" id="KW-1185">Reference proteome</keyword>
<dbReference type="RefSeq" id="WP_150204677.1">
    <property type="nucleotide sequence ID" value="NZ_CP043939.1"/>
</dbReference>
<gene>
    <name evidence="7" type="ORF">F0161_08870</name>
</gene>
<evidence type="ECO:0000313" key="7">
    <source>
        <dbReference type="EMBL" id="QER68415.1"/>
    </source>
</evidence>
<feature type="domain" description="CBS" evidence="6">
    <location>
        <begin position="77"/>
        <end position="137"/>
    </location>
</feature>
<keyword evidence="1" id="KW-0805">Transcription regulation</keyword>
<dbReference type="InterPro" id="IPR036390">
    <property type="entry name" value="WH_DNA-bd_sf"/>
</dbReference>
<dbReference type="InterPro" id="IPR046342">
    <property type="entry name" value="CBS_dom_sf"/>
</dbReference>
<dbReference type="KEGG" id="lnn:F0161_08870"/>
<dbReference type="InterPro" id="IPR018356">
    <property type="entry name" value="Tscrpt_reg_HTH_DeoR_CS"/>
</dbReference>
<dbReference type="InterPro" id="IPR051257">
    <property type="entry name" value="Diverse_CBS-Domain"/>
</dbReference>
<protein>
    <submittedName>
        <fullName evidence="7">Helix-turn-helix transcriptional regulator</fullName>
    </submittedName>
</protein>
<accession>A0A5P1X4T6</accession>
<dbReference type="GO" id="GO:0003677">
    <property type="term" value="F:DNA binding"/>
    <property type="evidence" value="ECO:0007669"/>
    <property type="project" value="UniProtKB-KW"/>
</dbReference>
<feature type="domain" description="CBS" evidence="6">
    <location>
        <begin position="145"/>
        <end position="205"/>
    </location>
</feature>